<dbReference type="EMBL" id="JANPWB010000016">
    <property type="protein sequence ID" value="KAJ1080757.1"/>
    <property type="molecule type" value="Genomic_DNA"/>
</dbReference>
<sequence length="70" mass="7935">MERGLEWRSLAQERRDPLPWNGIPPITRAAHSIVNSPYSNAKLSHLNMATESFVEVETKERLRKGNPPGP</sequence>
<dbReference type="Proteomes" id="UP001066276">
    <property type="component" value="Chromosome 12"/>
</dbReference>
<evidence type="ECO:0000313" key="2">
    <source>
        <dbReference type="Proteomes" id="UP001066276"/>
    </source>
</evidence>
<reference evidence="1" key="1">
    <citation type="journal article" date="2022" name="bioRxiv">
        <title>Sequencing and chromosome-scale assembly of the giantPleurodeles waltlgenome.</title>
        <authorList>
            <person name="Brown T."/>
            <person name="Elewa A."/>
            <person name="Iarovenko S."/>
            <person name="Subramanian E."/>
            <person name="Araus A.J."/>
            <person name="Petzold A."/>
            <person name="Susuki M."/>
            <person name="Suzuki K.-i.T."/>
            <person name="Hayashi T."/>
            <person name="Toyoda A."/>
            <person name="Oliveira C."/>
            <person name="Osipova E."/>
            <person name="Leigh N.D."/>
            <person name="Simon A."/>
            <person name="Yun M.H."/>
        </authorList>
    </citation>
    <scope>NUCLEOTIDE SEQUENCE</scope>
    <source>
        <strain evidence="1">20211129_DDA</strain>
        <tissue evidence="1">Liver</tissue>
    </source>
</reference>
<keyword evidence="2" id="KW-1185">Reference proteome</keyword>
<comment type="caution">
    <text evidence="1">The sequence shown here is derived from an EMBL/GenBank/DDBJ whole genome shotgun (WGS) entry which is preliminary data.</text>
</comment>
<evidence type="ECO:0000313" key="1">
    <source>
        <dbReference type="EMBL" id="KAJ1080757.1"/>
    </source>
</evidence>
<organism evidence="1 2">
    <name type="scientific">Pleurodeles waltl</name>
    <name type="common">Iberian ribbed newt</name>
    <dbReference type="NCBI Taxonomy" id="8319"/>
    <lineage>
        <taxon>Eukaryota</taxon>
        <taxon>Metazoa</taxon>
        <taxon>Chordata</taxon>
        <taxon>Craniata</taxon>
        <taxon>Vertebrata</taxon>
        <taxon>Euteleostomi</taxon>
        <taxon>Amphibia</taxon>
        <taxon>Batrachia</taxon>
        <taxon>Caudata</taxon>
        <taxon>Salamandroidea</taxon>
        <taxon>Salamandridae</taxon>
        <taxon>Pleurodelinae</taxon>
        <taxon>Pleurodeles</taxon>
    </lineage>
</organism>
<gene>
    <name evidence="1" type="ORF">NDU88_000950</name>
</gene>
<proteinExistence type="predicted"/>
<dbReference type="AlphaFoldDB" id="A0AAV7KNZ9"/>
<protein>
    <submittedName>
        <fullName evidence="1">Uncharacterized protein</fullName>
    </submittedName>
</protein>
<accession>A0AAV7KNZ9</accession>
<name>A0AAV7KNZ9_PLEWA</name>